<dbReference type="STRING" id="465721.ACG33_11740"/>
<feature type="domain" description="Carboxymuconolactone decarboxylase-like" evidence="1">
    <location>
        <begin position="49"/>
        <end position="118"/>
    </location>
</feature>
<reference evidence="2 3" key="1">
    <citation type="submission" date="2015-06" db="EMBL/GenBank/DDBJ databases">
        <title>A Comprehensive Approach to Explore the Metabolic and Phylogenetic Diversity of Bacterial Steroid Degradation in the Environment: Testosterone as an Example.</title>
        <authorList>
            <person name="Yang F.-C."/>
            <person name="Chen Y.-L."/>
            <person name="Yu C.-P."/>
            <person name="Tang S.-L."/>
            <person name="Wang P.-H."/>
            <person name="Ismail W."/>
            <person name="Wang C.-H."/>
            <person name="Yang C.-Y."/>
            <person name="Chiang Y.-R."/>
        </authorList>
    </citation>
    <scope>NUCLEOTIDE SEQUENCE [LARGE SCALE GENOMIC DNA]</scope>
    <source>
        <strain evidence="2 3">DSM 18526</strain>
    </source>
</reference>
<dbReference type="SUPFAM" id="SSF69118">
    <property type="entry name" value="AhpD-like"/>
    <property type="match status" value="1"/>
</dbReference>
<organism evidence="2 3">
    <name type="scientific">Steroidobacter denitrificans</name>
    <dbReference type="NCBI Taxonomy" id="465721"/>
    <lineage>
        <taxon>Bacteria</taxon>
        <taxon>Pseudomonadati</taxon>
        <taxon>Pseudomonadota</taxon>
        <taxon>Gammaproteobacteria</taxon>
        <taxon>Steroidobacterales</taxon>
        <taxon>Steroidobacteraceae</taxon>
        <taxon>Steroidobacter</taxon>
    </lineage>
</organism>
<dbReference type="GO" id="GO:0047575">
    <property type="term" value="F:4-carboxymuconolactone decarboxylase activity"/>
    <property type="evidence" value="ECO:0007669"/>
    <property type="project" value="UniProtKB-EC"/>
</dbReference>
<evidence type="ECO:0000313" key="3">
    <source>
        <dbReference type="Proteomes" id="UP000070250"/>
    </source>
</evidence>
<dbReference type="AlphaFoldDB" id="A0A127FBG6"/>
<dbReference type="OrthoDB" id="9801400at2"/>
<dbReference type="PANTHER" id="PTHR33570">
    <property type="entry name" value="4-CARBOXYMUCONOLACTONE DECARBOXYLASE FAMILY PROTEIN"/>
    <property type="match status" value="1"/>
</dbReference>
<keyword evidence="3" id="KW-1185">Reference proteome</keyword>
<dbReference type="GO" id="GO:0051920">
    <property type="term" value="F:peroxiredoxin activity"/>
    <property type="evidence" value="ECO:0007669"/>
    <property type="project" value="InterPro"/>
</dbReference>
<dbReference type="RefSeq" id="WP_066921414.1">
    <property type="nucleotide sequence ID" value="NZ_CP011971.1"/>
</dbReference>
<dbReference type="EMBL" id="CP011971">
    <property type="protein sequence ID" value="AMN47756.1"/>
    <property type="molecule type" value="Genomic_DNA"/>
</dbReference>
<dbReference type="InterPro" id="IPR052512">
    <property type="entry name" value="4CMD/NDH-1_regulator"/>
</dbReference>
<gene>
    <name evidence="2" type="ORF">ACG33_11740</name>
</gene>
<dbReference type="InterPro" id="IPR029032">
    <property type="entry name" value="AhpD-like"/>
</dbReference>
<sequence length="135" mass="14666">MTETSEDRFARGMAALEKVFPVGSSAMPQFHYPSEIEKDWGHFSVSTVLGDVWSRPGLELKYRAMISIAALAALNKPGSLKAYIIGGLKQGLTRQEICEIIFQVAIYAGFPAAIEAFGHACEAFEQVDRAAEPAA</sequence>
<proteinExistence type="predicted"/>
<keyword evidence="2" id="KW-0456">Lyase</keyword>
<dbReference type="InterPro" id="IPR003779">
    <property type="entry name" value="CMD-like"/>
</dbReference>
<dbReference type="Proteomes" id="UP000070250">
    <property type="component" value="Chromosome"/>
</dbReference>
<dbReference type="KEGG" id="sdf:ACG33_11740"/>
<name>A0A127FBG6_STEDE</name>
<evidence type="ECO:0000313" key="2">
    <source>
        <dbReference type="EMBL" id="AMN47756.1"/>
    </source>
</evidence>
<accession>A0A127FBG6</accession>
<dbReference type="PANTHER" id="PTHR33570:SF2">
    <property type="entry name" value="CARBOXYMUCONOLACTONE DECARBOXYLASE-LIKE DOMAIN-CONTAINING PROTEIN"/>
    <property type="match status" value="1"/>
</dbReference>
<evidence type="ECO:0000259" key="1">
    <source>
        <dbReference type="Pfam" id="PF02627"/>
    </source>
</evidence>
<dbReference type="Gene3D" id="1.20.1290.10">
    <property type="entry name" value="AhpD-like"/>
    <property type="match status" value="1"/>
</dbReference>
<dbReference type="EC" id="4.1.1.44" evidence="2"/>
<dbReference type="Pfam" id="PF02627">
    <property type="entry name" value="CMD"/>
    <property type="match status" value="1"/>
</dbReference>
<protein>
    <submittedName>
        <fullName evidence="2">4-carboxymuconolactone decarboxylase</fullName>
        <ecNumber evidence="2">4.1.1.44</ecNumber>
    </submittedName>
</protein>